<evidence type="ECO:0000313" key="3">
    <source>
        <dbReference type="Proteomes" id="UP000321058"/>
    </source>
</evidence>
<dbReference type="PANTHER" id="PTHR48207">
    <property type="entry name" value="SUCCINATE--HYDROXYMETHYLGLUTARATE COA-TRANSFERASE"/>
    <property type="match status" value="1"/>
</dbReference>
<sequence>MTAKPFSGVKILDFTRVLAGPYGTYQLALLGADVIKIESREGDDMRFGSRANDWEKRGLAAPWVSVNAGKRSITLDLKKPKAIEVVKRLVAKADVVTENFRPGVMDKLGIGYDVLKEINPRLIYCAVSGFGQVGPDRGTAAFDGMIQAMSGLMSITGFPTNGPTRVGFAGADVMSGATAALGVASALYQRTHTGKGQLVDVAMIDAVMGYLAQQFTEHLMTGRVHEQAANRSVTRKPTGDLYKTKDGWMVLAVMTEPQFQRLMKDIGRADAAADPRFVDWPTRIANDKALHDIIEAELMKETSATWAERFAKADVPAGRVLSIPETVQLDHFDRRQILQTVDTPHGPIKVVGSGFRLEHGGGSVERPPATLGQHTDEILREAGYSDADIAGMRADKVA</sequence>
<dbReference type="InterPro" id="IPR044855">
    <property type="entry name" value="CoA-Trfase_III_dom3_sf"/>
</dbReference>
<dbReference type="GO" id="GO:0008410">
    <property type="term" value="F:CoA-transferase activity"/>
    <property type="evidence" value="ECO:0007669"/>
    <property type="project" value="TreeGrafter"/>
</dbReference>
<keyword evidence="3" id="KW-1185">Reference proteome</keyword>
<keyword evidence="1 2" id="KW-0808">Transferase</keyword>
<reference evidence="2 3" key="1">
    <citation type="submission" date="2019-07" db="EMBL/GenBank/DDBJ databases">
        <title>Whole genome shotgun sequence of Reyranella soli NBRC 108950.</title>
        <authorList>
            <person name="Hosoyama A."/>
            <person name="Uohara A."/>
            <person name="Ohji S."/>
            <person name="Ichikawa N."/>
        </authorList>
    </citation>
    <scope>NUCLEOTIDE SEQUENCE [LARGE SCALE GENOMIC DNA]</scope>
    <source>
        <strain evidence="2 3">NBRC 108950</strain>
    </source>
</reference>
<organism evidence="2 3">
    <name type="scientific">Reyranella soli</name>
    <dbReference type="NCBI Taxonomy" id="1230389"/>
    <lineage>
        <taxon>Bacteria</taxon>
        <taxon>Pseudomonadati</taxon>
        <taxon>Pseudomonadota</taxon>
        <taxon>Alphaproteobacteria</taxon>
        <taxon>Hyphomicrobiales</taxon>
        <taxon>Reyranellaceae</taxon>
        <taxon>Reyranella</taxon>
    </lineage>
</organism>
<comment type="caution">
    <text evidence="2">The sequence shown here is derived from an EMBL/GenBank/DDBJ whole genome shotgun (WGS) entry which is preliminary data.</text>
</comment>
<dbReference type="InterPro" id="IPR023606">
    <property type="entry name" value="CoA-Trfase_III_dom_1_sf"/>
</dbReference>
<dbReference type="Gene3D" id="3.40.50.10540">
    <property type="entry name" value="Crotonobetainyl-coa:carnitine coa-transferase, domain 1"/>
    <property type="match status" value="1"/>
</dbReference>
<dbReference type="PANTHER" id="PTHR48207:SF3">
    <property type="entry name" value="SUCCINATE--HYDROXYMETHYLGLUTARATE COA-TRANSFERASE"/>
    <property type="match status" value="1"/>
</dbReference>
<proteinExistence type="predicted"/>
<evidence type="ECO:0000256" key="1">
    <source>
        <dbReference type="ARBA" id="ARBA00022679"/>
    </source>
</evidence>
<accession>A0A512NN34</accession>
<dbReference type="AlphaFoldDB" id="A0A512NN34"/>
<dbReference type="Gene3D" id="3.30.1540.10">
    <property type="entry name" value="formyl-coa transferase, domain 3"/>
    <property type="match status" value="1"/>
</dbReference>
<dbReference type="InterPro" id="IPR003673">
    <property type="entry name" value="CoA-Trfase_fam_III"/>
</dbReference>
<protein>
    <submittedName>
        <fullName evidence="2">CoA transferase</fullName>
    </submittedName>
</protein>
<name>A0A512NN34_9HYPH</name>
<evidence type="ECO:0000313" key="2">
    <source>
        <dbReference type="EMBL" id="GEP60361.1"/>
    </source>
</evidence>
<dbReference type="OrthoDB" id="9781472at2"/>
<dbReference type="Proteomes" id="UP000321058">
    <property type="component" value="Unassembled WGS sequence"/>
</dbReference>
<dbReference type="EMBL" id="BKAJ01000159">
    <property type="protein sequence ID" value="GEP60361.1"/>
    <property type="molecule type" value="Genomic_DNA"/>
</dbReference>
<gene>
    <name evidence="2" type="ORF">RSO01_75270</name>
</gene>
<dbReference type="Pfam" id="PF02515">
    <property type="entry name" value="CoA_transf_3"/>
    <property type="match status" value="1"/>
</dbReference>
<dbReference type="RefSeq" id="WP_147155709.1">
    <property type="nucleotide sequence ID" value="NZ_BKAJ01000159.1"/>
</dbReference>
<dbReference type="SUPFAM" id="SSF89796">
    <property type="entry name" value="CoA-transferase family III (CaiB/BaiF)"/>
    <property type="match status" value="1"/>
</dbReference>
<dbReference type="InterPro" id="IPR050483">
    <property type="entry name" value="CoA-transferase_III_domain"/>
</dbReference>